<keyword evidence="2" id="KW-1185">Reference proteome</keyword>
<dbReference type="EMBL" id="CAUYUJ010015127">
    <property type="protein sequence ID" value="CAK0850219.1"/>
    <property type="molecule type" value="Genomic_DNA"/>
</dbReference>
<evidence type="ECO:0000313" key="2">
    <source>
        <dbReference type="Proteomes" id="UP001189429"/>
    </source>
</evidence>
<evidence type="ECO:0000313" key="1">
    <source>
        <dbReference type="EMBL" id="CAK0850219.1"/>
    </source>
</evidence>
<sequence length="461" mass="50902">MEKDGHTNDVMVAAWNKAKSMPVFGIRAKPEVVGHVDRAGTSTVWDLPIKQWSYSARRPIKGQSDVLCVMSMHVSKSLPDGDYTVVKAFAFLGGGEPMAAVLEKIVAGGPCVLDYRPDAFDTARTLQVLLEDVGGLLLRYWQLPKAKVVADADPSEVAEKKAALDKAWDFVQAEAPRGNFDGQKLLRVEYQFVDPESPLCSMKREFANSLLKCIADRDHFAVKEDYYPLLKSDIRKEYQPMANRILQALAGTTLLTIGGAGFGKTPFMYILAMATARRNADVANERRPGRATAAVRVSAEMDFFRGEVGEPWAPCIFDDGDLADQRPRVLKAFFDPTQAEAMTRARWGAAKFVRGQARFGGGNECHSSAAPTAEQWAFAATAPDAAKRTTGILVDMIRPAFPQGVSESNVGAMLKRCDDSVVEKLPPMNSYITAEAGKILMRPLKRRKRRDQEEYDRLLAF</sequence>
<gene>
    <name evidence="1" type="ORF">PCOR1329_LOCUS42667</name>
</gene>
<name>A0ABN9TYA4_9DINO</name>
<reference evidence="1" key="1">
    <citation type="submission" date="2023-10" db="EMBL/GenBank/DDBJ databases">
        <authorList>
            <person name="Chen Y."/>
            <person name="Shah S."/>
            <person name="Dougan E. K."/>
            <person name="Thang M."/>
            <person name="Chan C."/>
        </authorList>
    </citation>
    <scope>NUCLEOTIDE SEQUENCE [LARGE SCALE GENOMIC DNA]</scope>
</reference>
<organism evidence="1 2">
    <name type="scientific">Prorocentrum cordatum</name>
    <dbReference type="NCBI Taxonomy" id="2364126"/>
    <lineage>
        <taxon>Eukaryota</taxon>
        <taxon>Sar</taxon>
        <taxon>Alveolata</taxon>
        <taxon>Dinophyceae</taxon>
        <taxon>Prorocentrales</taxon>
        <taxon>Prorocentraceae</taxon>
        <taxon>Prorocentrum</taxon>
    </lineage>
</organism>
<accession>A0ABN9TYA4</accession>
<protein>
    <submittedName>
        <fullName evidence="1">Uncharacterized protein</fullName>
    </submittedName>
</protein>
<proteinExistence type="predicted"/>
<comment type="caution">
    <text evidence="1">The sequence shown here is derived from an EMBL/GenBank/DDBJ whole genome shotgun (WGS) entry which is preliminary data.</text>
</comment>
<dbReference type="Proteomes" id="UP001189429">
    <property type="component" value="Unassembled WGS sequence"/>
</dbReference>